<evidence type="ECO:0000313" key="2">
    <source>
        <dbReference type="Proteomes" id="UP000828390"/>
    </source>
</evidence>
<dbReference type="Proteomes" id="UP000828390">
    <property type="component" value="Unassembled WGS sequence"/>
</dbReference>
<proteinExistence type="predicted"/>
<accession>A0A9D4BMN2</accession>
<dbReference type="Pfam" id="PF11095">
    <property type="entry name" value="Gemin7"/>
    <property type="match status" value="1"/>
</dbReference>
<keyword evidence="2" id="KW-1185">Reference proteome</keyword>
<gene>
    <name evidence="1" type="ORF">DPMN_068964</name>
</gene>
<dbReference type="Gene3D" id="2.30.30.100">
    <property type="match status" value="1"/>
</dbReference>
<sequence>MDPFVTEVSKQETRTFLRERFLRMIGALNGQEAELSLYGKSRVRGTLRGLDIDGQRVQVGDLQTPIGTLPSAYVRMSDVKTITVSDLKSV</sequence>
<dbReference type="PANTHER" id="PTHR14679:SF1">
    <property type="entry name" value="GEM-ASSOCIATED PROTEIN 7"/>
    <property type="match status" value="1"/>
</dbReference>
<dbReference type="AlphaFoldDB" id="A0A9D4BMN2"/>
<dbReference type="PANTHER" id="PTHR14679">
    <property type="entry name" value="GEM-ASSOCIATED PROTEIN 7"/>
    <property type="match status" value="1"/>
</dbReference>
<dbReference type="EMBL" id="JAIWYP010000014">
    <property type="protein sequence ID" value="KAH3709501.1"/>
    <property type="molecule type" value="Genomic_DNA"/>
</dbReference>
<dbReference type="GO" id="GO:0034719">
    <property type="term" value="C:SMN-Sm protein complex"/>
    <property type="evidence" value="ECO:0007669"/>
    <property type="project" value="InterPro"/>
</dbReference>
<comment type="caution">
    <text evidence="1">The sequence shown here is derived from an EMBL/GenBank/DDBJ whole genome shotgun (WGS) entry which is preliminary data.</text>
</comment>
<evidence type="ECO:0000313" key="1">
    <source>
        <dbReference type="EMBL" id="KAH3709501.1"/>
    </source>
</evidence>
<organism evidence="1 2">
    <name type="scientific">Dreissena polymorpha</name>
    <name type="common">Zebra mussel</name>
    <name type="synonym">Mytilus polymorpha</name>
    <dbReference type="NCBI Taxonomy" id="45954"/>
    <lineage>
        <taxon>Eukaryota</taxon>
        <taxon>Metazoa</taxon>
        <taxon>Spiralia</taxon>
        <taxon>Lophotrochozoa</taxon>
        <taxon>Mollusca</taxon>
        <taxon>Bivalvia</taxon>
        <taxon>Autobranchia</taxon>
        <taxon>Heteroconchia</taxon>
        <taxon>Euheterodonta</taxon>
        <taxon>Imparidentia</taxon>
        <taxon>Neoheterodontei</taxon>
        <taxon>Myida</taxon>
        <taxon>Dreissenoidea</taxon>
        <taxon>Dreissenidae</taxon>
        <taxon>Dreissena</taxon>
    </lineage>
</organism>
<name>A0A9D4BMN2_DREPO</name>
<reference evidence="1" key="1">
    <citation type="journal article" date="2019" name="bioRxiv">
        <title>The Genome of the Zebra Mussel, Dreissena polymorpha: A Resource for Invasive Species Research.</title>
        <authorList>
            <person name="McCartney M.A."/>
            <person name="Auch B."/>
            <person name="Kono T."/>
            <person name="Mallez S."/>
            <person name="Zhang Y."/>
            <person name="Obille A."/>
            <person name="Becker A."/>
            <person name="Abrahante J.E."/>
            <person name="Garbe J."/>
            <person name="Badalamenti J.P."/>
            <person name="Herman A."/>
            <person name="Mangelson H."/>
            <person name="Liachko I."/>
            <person name="Sullivan S."/>
            <person name="Sone E.D."/>
            <person name="Koren S."/>
            <person name="Silverstein K.A.T."/>
            <person name="Beckman K.B."/>
            <person name="Gohl D.M."/>
        </authorList>
    </citation>
    <scope>NUCLEOTIDE SEQUENCE</scope>
    <source>
        <strain evidence="1">Duluth1</strain>
        <tissue evidence="1">Whole animal</tissue>
    </source>
</reference>
<reference evidence="1" key="2">
    <citation type="submission" date="2020-11" db="EMBL/GenBank/DDBJ databases">
        <authorList>
            <person name="McCartney M.A."/>
            <person name="Auch B."/>
            <person name="Kono T."/>
            <person name="Mallez S."/>
            <person name="Becker A."/>
            <person name="Gohl D.M."/>
            <person name="Silverstein K.A.T."/>
            <person name="Koren S."/>
            <person name="Bechman K.B."/>
            <person name="Herman A."/>
            <person name="Abrahante J.E."/>
            <person name="Garbe J."/>
        </authorList>
    </citation>
    <scope>NUCLEOTIDE SEQUENCE</scope>
    <source>
        <strain evidence="1">Duluth1</strain>
        <tissue evidence="1">Whole animal</tissue>
    </source>
</reference>
<dbReference type="GO" id="GO:0000387">
    <property type="term" value="P:spliceosomal snRNP assembly"/>
    <property type="evidence" value="ECO:0007669"/>
    <property type="project" value="TreeGrafter"/>
</dbReference>
<dbReference type="InterPro" id="IPR020338">
    <property type="entry name" value="SMN_gemin7"/>
</dbReference>
<protein>
    <submittedName>
        <fullName evidence="1">Uncharacterized protein</fullName>
    </submittedName>
</protein>